<dbReference type="Proteomes" id="UP000315525">
    <property type="component" value="Unassembled WGS sequence"/>
</dbReference>
<dbReference type="Gene3D" id="3.40.1350.10">
    <property type="match status" value="1"/>
</dbReference>
<evidence type="ECO:0000259" key="2">
    <source>
        <dbReference type="Pfam" id="PF01939"/>
    </source>
</evidence>
<keyword evidence="1" id="KW-0238">DNA-binding</keyword>
<dbReference type="AlphaFoldDB" id="A0A523UP19"/>
<dbReference type="Pfam" id="PF01939">
    <property type="entry name" value="NucS_C"/>
    <property type="match status" value="1"/>
</dbReference>
<dbReference type="GO" id="GO:0004519">
    <property type="term" value="F:endonuclease activity"/>
    <property type="evidence" value="ECO:0007669"/>
    <property type="project" value="InterPro"/>
</dbReference>
<dbReference type="EMBL" id="SOJN01000130">
    <property type="protein sequence ID" value="TET44287.1"/>
    <property type="molecule type" value="Genomic_DNA"/>
</dbReference>
<protein>
    <submittedName>
        <fullName evidence="3">DUF91 domain-containing protein</fullName>
    </submittedName>
</protein>
<evidence type="ECO:0000313" key="4">
    <source>
        <dbReference type="Proteomes" id="UP000315525"/>
    </source>
</evidence>
<name>A0A523UP19_UNCT6</name>
<evidence type="ECO:0000256" key="1">
    <source>
        <dbReference type="ARBA" id="ARBA00023125"/>
    </source>
</evidence>
<comment type="caution">
    <text evidence="3">The sequence shown here is derived from an EMBL/GenBank/DDBJ whole genome shotgun (WGS) entry which is preliminary data.</text>
</comment>
<sequence length="531" mass="61508">MEQIPGRKRKAVGFTVERTMRIPDRLDKYKEFYTQDLDYWYVPKRLTVKKENWGTLREALAVFKELENENFTECEALIGEQFRTRGIDVPYEGAVHDAANARMMKQPLEQLGLLYVSISGDTEITEVGEEFLRSEQEDDWQKLIEKQLHKWQFANPTIGRHTATDTSQMRLFGGGLARSSGGRAVLTRGFSQHSTIALFPYRFLIKVLLGLQDHRVSTKEYVLFVVRAKKENDLNTVIGLIKEFRELPSVGKGAFTEDLKSSPFKDLEYRGRPLYMYGRIMRNAPYSRSFLSNGMLVECTDNAYIQLMQPDTAFRCVADDSKYIEYLNDEDWMLNYGSLEQAPSFLAAVRYYEDVGEYSKAAEVVRVVDEEITDRELKDKVKKEIREYFGVENEKSAIEILLEEKDIEDYFERNVRKVSRDLELLDYNGNHRQVDLPLTGWNVDLLAKDPNGNIVVIELKRRKGDDAAIGQILRYMGWFVEHEVSTGNYAGVRGVIIANEETEKLRYAIKGIDYAKKDYVVFRQFTIAQQQ</sequence>
<proteinExistence type="predicted"/>
<dbReference type="InterPro" id="IPR011856">
    <property type="entry name" value="tRNA_endonuc-like_dom_sf"/>
</dbReference>
<reference evidence="3 4" key="1">
    <citation type="submission" date="2019-03" db="EMBL/GenBank/DDBJ databases">
        <title>Metabolic potential of uncultured bacteria and archaea associated with petroleum seepage in deep-sea sediments.</title>
        <authorList>
            <person name="Dong X."/>
            <person name="Hubert C."/>
        </authorList>
    </citation>
    <scope>NUCLEOTIDE SEQUENCE [LARGE SCALE GENOMIC DNA]</scope>
    <source>
        <strain evidence="3">E44_bin18</strain>
    </source>
</reference>
<organism evidence="3 4">
    <name type="scientific">candidate division TA06 bacterium</name>
    <dbReference type="NCBI Taxonomy" id="2250710"/>
    <lineage>
        <taxon>Bacteria</taxon>
        <taxon>Bacteria division TA06</taxon>
    </lineage>
</organism>
<gene>
    <name evidence="3" type="ORF">E3J62_10780</name>
</gene>
<dbReference type="GO" id="GO:0003677">
    <property type="term" value="F:DNA binding"/>
    <property type="evidence" value="ECO:0007669"/>
    <property type="project" value="UniProtKB-KW"/>
</dbReference>
<dbReference type="CDD" id="cd22341">
    <property type="entry name" value="NucS-like"/>
    <property type="match status" value="1"/>
</dbReference>
<dbReference type="InterPro" id="IPR002793">
    <property type="entry name" value="Endonuclease_NucS"/>
</dbReference>
<dbReference type="InterPro" id="IPR048301">
    <property type="entry name" value="NucS_C"/>
</dbReference>
<evidence type="ECO:0000313" key="3">
    <source>
        <dbReference type="EMBL" id="TET44287.1"/>
    </source>
</evidence>
<feature type="domain" description="Endonuclease NucS C-terminal" evidence="2">
    <location>
        <begin position="442"/>
        <end position="503"/>
    </location>
</feature>
<accession>A0A523UP19</accession>